<dbReference type="InterPro" id="IPR010987">
    <property type="entry name" value="Glutathione-S-Trfase_C-like"/>
</dbReference>
<evidence type="ECO:0000256" key="2">
    <source>
        <dbReference type="ARBA" id="ARBA00012452"/>
    </source>
</evidence>
<evidence type="ECO:0000313" key="7">
    <source>
        <dbReference type="EMBL" id="MCL7035951.1"/>
    </source>
</evidence>
<dbReference type="SFLD" id="SFLDS00019">
    <property type="entry name" value="Glutathione_Transferase_(cytos"/>
    <property type="match status" value="1"/>
</dbReference>
<dbReference type="FunFam" id="1.20.1050.10:FF:000004">
    <property type="entry name" value="Glutathione S-transferase F2"/>
    <property type="match status" value="1"/>
</dbReference>
<evidence type="ECO:0000256" key="1">
    <source>
        <dbReference type="ARBA" id="ARBA00010128"/>
    </source>
</evidence>
<dbReference type="PANTHER" id="PTHR43900">
    <property type="entry name" value="GLUTATHIONE S-TRANSFERASE RHO"/>
    <property type="match status" value="1"/>
</dbReference>
<name>A0AA41SIB4_PAPNU</name>
<keyword evidence="8" id="KW-1185">Reference proteome</keyword>
<dbReference type="EMBL" id="JAJJMA010162681">
    <property type="protein sequence ID" value="MCL7035951.1"/>
    <property type="molecule type" value="Genomic_DNA"/>
</dbReference>
<dbReference type="Pfam" id="PF02798">
    <property type="entry name" value="GST_N"/>
    <property type="match status" value="1"/>
</dbReference>
<dbReference type="SFLD" id="SFLDG00358">
    <property type="entry name" value="Main_(cytGST)"/>
    <property type="match status" value="1"/>
</dbReference>
<dbReference type="GO" id="GO:0043295">
    <property type="term" value="F:glutathione binding"/>
    <property type="evidence" value="ECO:0007669"/>
    <property type="project" value="TreeGrafter"/>
</dbReference>
<evidence type="ECO:0000256" key="4">
    <source>
        <dbReference type="ARBA" id="ARBA00047960"/>
    </source>
</evidence>
<dbReference type="SFLD" id="SFLDG01154">
    <property type="entry name" value="Main.5:_Phi-like"/>
    <property type="match status" value="1"/>
</dbReference>
<proteinExistence type="inferred from homology"/>
<comment type="similarity">
    <text evidence="1">Belongs to the GST superfamily. Phi family.</text>
</comment>
<dbReference type="InterPro" id="IPR004046">
    <property type="entry name" value="GST_C"/>
</dbReference>
<accession>A0AA41SIB4</accession>
<sequence length="234" mass="26255">MALIKVHGIPLSGATAIVMICLAEKGVPYELIPVELAKGEHKSPSFLSKNVIILHTVWLIPALEDGTITLFESRAITRYVAHKYKGTGTDLLRHDKIEEAAMVGVWTEVESQQFNPPAVKIIYQQFVAPVKGETPNQSIIVESVKKLDQVFDVYEARLSNSKYLACDSFTLADLHHIPYIYYLMKTPWADLITSRAHVKVWWDNIAARPSLLEAAQGIDEFAHFSMNRFQFGSG</sequence>
<feature type="domain" description="GST C-terminal" evidence="6">
    <location>
        <begin position="96"/>
        <end position="229"/>
    </location>
</feature>
<dbReference type="InterPro" id="IPR034347">
    <property type="entry name" value="GST_Phi_C"/>
</dbReference>
<dbReference type="PANTHER" id="PTHR43900:SF72">
    <property type="entry name" value="GLUTATHIONE S-TRANSFERASE F13"/>
    <property type="match status" value="1"/>
</dbReference>
<dbReference type="CDD" id="cd03187">
    <property type="entry name" value="GST_C_Phi"/>
    <property type="match status" value="1"/>
</dbReference>
<dbReference type="Proteomes" id="UP001177140">
    <property type="component" value="Unassembled WGS sequence"/>
</dbReference>
<dbReference type="Pfam" id="PF00043">
    <property type="entry name" value="GST_C"/>
    <property type="match status" value="1"/>
</dbReference>
<evidence type="ECO:0000259" key="6">
    <source>
        <dbReference type="PROSITE" id="PS50405"/>
    </source>
</evidence>
<dbReference type="InterPro" id="IPR036249">
    <property type="entry name" value="Thioredoxin-like_sf"/>
</dbReference>
<organism evidence="7 8">
    <name type="scientific">Papaver nudicaule</name>
    <name type="common">Iceland poppy</name>
    <dbReference type="NCBI Taxonomy" id="74823"/>
    <lineage>
        <taxon>Eukaryota</taxon>
        <taxon>Viridiplantae</taxon>
        <taxon>Streptophyta</taxon>
        <taxon>Embryophyta</taxon>
        <taxon>Tracheophyta</taxon>
        <taxon>Spermatophyta</taxon>
        <taxon>Magnoliopsida</taxon>
        <taxon>Ranunculales</taxon>
        <taxon>Papaveraceae</taxon>
        <taxon>Papaveroideae</taxon>
        <taxon>Papaver</taxon>
    </lineage>
</organism>
<dbReference type="PROSITE" id="PS50404">
    <property type="entry name" value="GST_NTER"/>
    <property type="match status" value="1"/>
</dbReference>
<comment type="catalytic activity">
    <reaction evidence="4">
        <text>RX + glutathione = an S-substituted glutathione + a halide anion + H(+)</text>
        <dbReference type="Rhea" id="RHEA:16437"/>
        <dbReference type="ChEBI" id="CHEBI:15378"/>
        <dbReference type="ChEBI" id="CHEBI:16042"/>
        <dbReference type="ChEBI" id="CHEBI:17792"/>
        <dbReference type="ChEBI" id="CHEBI:57925"/>
        <dbReference type="ChEBI" id="CHEBI:90779"/>
        <dbReference type="EC" id="2.5.1.18"/>
    </reaction>
</comment>
<evidence type="ECO:0000259" key="5">
    <source>
        <dbReference type="PROSITE" id="PS50404"/>
    </source>
</evidence>
<dbReference type="GO" id="GO:0009636">
    <property type="term" value="P:response to toxic substance"/>
    <property type="evidence" value="ECO:0007669"/>
    <property type="project" value="UniProtKB-ARBA"/>
</dbReference>
<evidence type="ECO:0000313" key="8">
    <source>
        <dbReference type="Proteomes" id="UP001177140"/>
    </source>
</evidence>
<protein>
    <recommendedName>
        <fullName evidence="2">glutathione transferase</fullName>
        <ecNumber evidence="2">2.5.1.18</ecNumber>
    </recommendedName>
</protein>
<dbReference type="Gene3D" id="1.20.1050.10">
    <property type="match status" value="1"/>
</dbReference>
<dbReference type="Gene3D" id="3.40.30.10">
    <property type="entry name" value="Glutaredoxin"/>
    <property type="match status" value="1"/>
</dbReference>
<reference evidence="7" key="1">
    <citation type="submission" date="2022-03" db="EMBL/GenBank/DDBJ databases">
        <title>A functionally conserved STORR gene fusion in Papaver species that diverged 16.8 million years ago.</title>
        <authorList>
            <person name="Catania T."/>
        </authorList>
    </citation>
    <scope>NUCLEOTIDE SEQUENCE</scope>
    <source>
        <strain evidence="7">S-191538</strain>
    </source>
</reference>
<dbReference type="AlphaFoldDB" id="A0AA41SIB4"/>
<dbReference type="InterPro" id="IPR004045">
    <property type="entry name" value="Glutathione_S-Trfase_N"/>
</dbReference>
<dbReference type="EC" id="2.5.1.18" evidence="2"/>
<feature type="domain" description="GST N-terminal" evidence="5">
    <location>
        <begin position="2"/>
        <end position="88"/>
    </location>
</feature>
<gene>
    <name evidence="7" type="ORF">MKW94_018056</name>
</gene>
<dbReference type="FunFam" id="3.40.30.10:FF:000016">
    <property type="entry name" value="Glutathione S-transferase F2"/>
    <property type="match status" value="1"/>
</dbReference>
<dbReference type="SUPFAM" id="SSF47616">
    <property type="entry name" value="GST C-terminal domain-like"/>
    <property type="match status" value="1"/>
</dbReference>
<dbReference type="SUPFAM" id="SSF52833">
    <property type="entry name" value="Thioredoxin-like"/>
    <property type="match status" value="1"/>
</dbReference>
<dbReference type="GO" id="GO:0004364">
    <property type="term" value="F:glutathione transferase activity"/>
    <property type="evidence" value="ECO:0007669"/>
    <property type="project" value="UniProtKB-EC"/>
</dbReference>
<dbReference type="GO" id="GO:0005737">
    <property type="term" value="C:cytoplasm"/>
    <property type="evidence" value="ECO:0007669"/>
    <property type="project" value="TreeGrafter"/>
</dbReference>
<keyword evidence="3" id="KW-0808">Transferase</keyword>
<dbReference type="InterPro" id="IPR040079">
    <property type="entry name" value="Glutathione_S-Trfase"/>
</dbReference>
<dbReference type="InterPro" id="IPR036282">
    <property type="entry name" value="Glutathione-S-Trfase_C_sf"/>
</dbReference>
<dbReference type="PROSITE" id="PS50405">
    <property type="entry name" value="GST_CTER"/>
    <property type="match status" value="1"/>
</dbReference>
<evidence type="ECO:0000256" key="3">
    <source>
        <dbReference type="ARBA" id="ARBA00022679"/>
    </source>
</evidence>
<comment type="caution">
    <text evidence="7">The sequence shown here is derived from an EMBL/GenBank/DDBJ whole genome shotgun (WGS) entry which is preliminary data.</text>
</comment>
<dbReference type="GO" id="GO:0006749">
    <property type="term" value="P:glutathione metabolic process"/>
    <property type="evidence" value="ECO:0007669"/>
    <property type="project" value="TreeGrafter"/>
</dbReference>